<feature type="chain" id="PRO_5044823157" description="Plantacyanin" evidence="5">
    <location>
        <begin position="31"/>
        <end position="129"/>
    </location>
</feature>
<evidence type="ECO:0000256" key="3">
    <source>
        <dbReference type="ARBA" id="ARBA00023157"/>
    </source>
</evidence>
<proteinExistence type="predicted"/>
<dbReference type="SUPFAM" id="SSF49503">
    <property type="entry name" value="Cupredoxins"/>
    <property type="match status" value="1"/>
</dbReference>
<evidence type="ECO:0000313" key="7">
    <source>
        <dbReference type="EMBL" id="KAL0917338.1"/>
    </source>
</evidence>
<keyword evidence="2" id="KW-0186">Copper</keyword>
<sequence>MAQGRGGATQATLAIGLVMLALLLLNGELAESTQFIVGDSYGWAFDVNEWTNGKTFHAGDILEFKYQKGYHNVLKVNSDGYANCKSNNAISTYDSGDDRITIESGTHYFICGIAGHCSNGNMKIKIIAQ</sequence>
<dbReference type="PANTHER" id="PTHR33021:SF339">
    <property type="entry name" value="OS07G0570600 PROTEIN"/>
    <property type="match status" value="1"/>
</dbReference>
<keyword evidence="3" id="KW-1015">Disulfide bond</keyword>
<organism evidence="7 8">
    <name type="scientific">Dendrobium thyrsiflorum</name>
    <name type="common">Pinecone-like raceme dendrobium</name>
    <name type="synonym">Orchid</name>
    <dbReference type="NCBI Taxonomy" id="117978"/>
    <lineage>
        <taxon>Eukaryota</taxon>
        <taxon>Viridiplantae</taxon>
        <taxon>Streptophyta</taxon>
        <taxon>Embryophyta</taxon>
        <taxon>Tracheophyta</taxon>
        <taxon>Spermatophyta</taxon>
        <taxon>Magnoliopsida</taxon>
        <taxon>Liliopsida</taxon>
        <taxon>Asparagales</taxon>
        <taxon>Orchidaceae</taxon>
        <taxon>Epidendroideae</taxon>
        <taxon>Malaxideae</taxon>
        <taxon>Dendrobiinae</taxon>
        <taxon>Dendrobium</taxon>
    </lineage>
</organism>
<accession>A0ABD0V4N0</accession>
<dbReference type="Pfam" id="PF02298">
    <property type="entry name" value="Cu_bind_like"/>
    <property type="match status" value="1"/>
</dbReference>
<dbReference type="GO" id="GO:0046872">
    <property type="term" value="F:metal ion binding"/>
    <property type="evidence" value="ECO:0007669"/>
    <property type="project" value="UniProtKB-KW"/>
</dbReference>
<reference evidence="7 8" key="1">
    <citation type="journal article" date="2024" name="Plant Biotechnol. J.">
        <title>Dendrobium thyrsiflorum genome and its molecular insights into genes involved in important horticultural traits.</title>
        <authorList>
            <person name="Chen B."/>
            <person name="Wang J.Y."/>
            <person name="Zheng P.J."/>
            <person name="Li K.L."/>
            <person name="Liang Y.M."/>
            <person name="Chen X.F."/>
            <person name="Zhang C."/>
            <person name="Zhao X."/>
            <person name="He X."/>
            <person name="Zhang G.Q."/>
            <person name="Liu Z.J."/>
            <person name="Xu Q."/>
        </authorList>
    </citation>
    <scope>NUCLEOTIDE SEQUENCE [LARGE SCALE GENOMIC DNA]</scope>
    <source>
        <strain evidence="7">GZMU011</strain>
    </source>
</reference>
<dbReference type="FunFam" id="2.60.40.420:FF:000013">
    <property type="entry name" value="basic blue protein-like"/>
    <property type="match status" value="1"/>
</dbReference>
<evidence type="ECO:0000256" key="1">
    <source>
        <dbReference type="ARBA" id="ARBA00022723"/>
    </source>
</evidence>
<dbReference type="PANTHER" id="PTHR33021">
    <property type="entry name" value="BLUE COPPER PROTEIN"/>
    <property type="match status" value="1"/>
</dbReference>
<evidence type="ECO:0000256" key="5">
    <source>
        <dbReference type="SAM" id="SignalP"/>
    </source>
</evidence>
<keyword evidence="1" id="KW-0479">Metal-binding</keyword>
<feature type="signal peptide" evidence="5">
    <location>
        <begin position="1"/>
        <end position="30"/>
    </location>
</feature>
<evidence type="ECO:0000313" key="8">
    <source>
        <dbReference type="Proteomes" id="UP001552299"/>
    </source>
</evidence>
<name>A0ABD0V4N0_DENTH</name>
<evidence type="ECO:0000256" key="2">
    <source>
        <dbReference type="ARBA" id="ARBA00023008"/>
    </source>
</evidence>
<dbReference type="EMBL" id="JANQDX010000010">
    <property type="protein sequence ID" value="KAL0917338.1"/>
    <property type="molecule type" value="Genomic_DNA"/>
</dbReference>
<keyword evidence="5" id="KW-0732">Signal</keyword>
<dbReference type="InterPro" id="IPR003245">
    <property type="entry name" value="Phytocyanin_dom"/>
</dbReference>
<protein>
    <recommendedName>
        <fullName evidence="4">Plantacyanin</fullName>
    </recommendedName>
</protein>
<dbReference type="AlphaFoldDB" id="A0ABD0V4N0"/>
<feature type="domain" description="Phytocyanin" evidence="6">
    <location>
        <begin position="33"/>
        <end position="129"/>
    </location>
</feature>
<dbReference type="Proteomes" id="UP001552299">
    <property type="component" value="Unassembled WGS sequence"/>
</dbReference>
<dbReference type="InterPro" id="IPR008972">
    <property type="entry name" value="Cupredoxin"/>
</dbReference>
<dbReference type="PROSITE" id="PS51485">
    <property type="entry name" value="PHYTOCYANIN"/>
    <property type="match status" value="1"/>
</dbReference>
<evidence type="ECO:0000259" key="6">
    <source>
        <dbReference type="PROSITE" id="PS51485"/>
    </source>
</evidence>
<evidence type="ECO:0000256" key="4">
    <source>
        <dbReference type="ARBA" id="ARBA00082491"/>
    </source>
</evidence>
<dbReference type="CDD" id="cd04216">
    <property type="entry name" value="Phytocyanin"/>
    <property type="match status" value="1"/>
</dbReference>
<dbReference type="InterPro" id="IPR039391">
    <property type="entry name" value="Phytocyanin-like"/>
</dbReference>
<keyword evidence="8" id="KW-1185">Reference proteome</keyword>
<dbReference type="Gene3D" id="2.60.40.420">
    <property type="entry name" value="Cupredoxins - blue copper proteins"/>
    <property type="match status" value="1"/>
</dbReference>
<comment type="caution">
    <text evidence="7">The sequence shown here is derived from an EMBL/GenBank/DDBJ whole genome shotgun (WGS) entry which is preliminary data.</text>
</comment>
<gene>
    <name evidence="7" type="ORF">M5K25_012393</name>
</gene>